<name>A0A9X2LAR7_9PROT</name>
<feature type="binding site" evidence="3">
    <location>
        <position position="201"/>
    </location>
    <ligand>
        <name>a divalent metal cation</name>
        <dbReference type="ChEBI" id="CHEBI:60240"/>
    </ligand>
</feature>
<feature type="binding site" evidence="3">
    <location>
        <position position="169"/>
    </location>
    <ligand>
        <name>substrate</name>
    </ligand>
</feature>
<feature type="active site" description="Proton donor/acceptor" evidence="2">
    <location>
        <position position="257"/>
    </location>
</feature>
<dbReference type="GO" id="GO:0046872">
    <property type="term" value="F:metal ion binding"/>
    <property type="evidence" value="ECO:0007669"/>
    <property type="project" value="UniProtKB-KW"/>
</dbReference>
<dbReference type="Proteomes" id="UP001142610">
    <property type="component" value="Unassembled WGS sequence"/>
</dbReference>
<dbReference type="PRINTS" id="PR01790">
    <property type="entry name" value="SMP30FAMILY"/>
</dbReference>
<dbReference type="RefSeq" id="WP_256619984.1">
    <property type="nucleotide sequence ID" value="NZ_JANIBC010000012.1"/>
</dbReference>
<protein>
    <submittedName>
        <fullName evidence="5">SMP-30/gluconolactonase/LRE family protein</fullName>
    </submittedName>
</protein>
<evidence type="ECO:0000256" key="1">
    <source>
        <dbReference type="ARBA" id="ARBA00022801"/>
    </source>
</evidence>
<organism evidence="5 6">
    <name type="scientific">Parvularcula maris</name>
    <dbReference type="NCBI Taxonomy" id="2965077"/>
    <lineage>
        <taxon>Bacteria</taxon>
        <taxon>Pseudomonadati</taxon>
        <taxon>Pseudomonadota</taxon>
        <taxon>Alphaproteobacteria</taxon>
        <taxon>Parvularculales</taxon>
        <taxon>Parvularculaceae</taxon>
        <taxon>Parvularcula</taxon>
    </lineage>
</organism>
<evidence type="ECO:0000313" key="5">
    <source>
        <dbReference type="EMBL" id="MCQ8186088.1"/>
    </source>
</evidence>
<dbReference type="AlphaFoldDB" id="A0A9X2LAR7"/>
<feature type="domain" description="SMP-30/Gluconolactonase/LRE-like region" evidence="4">
    <location>
        <begin position="45"/>
        <end position="310"/>
    </location>
</feature>
<dbReference type="SUPFAM" id="SSF63829">
    <property type="entry name" value="Calcium-dependent phosphotriesterase"/>
    <property type="match status" value="1"/>
</dbReference>
<feature type="binding site" evidence="3">
    <location>
        <position position="257"/>
    </location>
    <ligand>
        <name>a divalent metal cation</name>
        <dbReference type="ChEBI" id="CHEBI:60240"/>
    </ligand>
</feature>
<proteinExistence type="predicted"/>
<keyword evidence="3" id="KW-0862">Zinc</keyword>
<evidence type="ECO:0000256" key="2">
    <source>
        <dbReference type="PIRSR" id="PIRSR605511-1"/>
    </source>
</evidence>
<sequence length="322" mass="34659">MKAEPLTAERQFRSVGSIERLDPAADAIIPDGAVVEKLTDDLFGWSEGPVHMPERGEVLFTDVPGNTLYGWSEEEGLRIVLKPSGLAGPVPKAFREPGANGLVADGQDAVLMGDHGNRAIARLDLTTMKKTFLAQTFEGRRFSSPNDLVRAKNGRVYFTDPPYGLKGGDASPLKEMEANGVYLLRTDDSVERIEAGLTRPNGVALSPDERVLYVSQSDPDAAHLYAYDLGTDGRPSGRRLLLDLTEMVRAGEPGLPDGLAVTRDGHLFLAGPGGIHLLSPEGKRLALVRTGTAAANVALTEDEDMIYITSGPFLARMALKPR</sequence>
<dbReference type="PANTHER" id="PTHR47572:SF4">
    <property type="entry name" value="LACTONASE DRP35"/>
    <property type="match status" value="1"/>
</dbReference>
<feature type="binding site" evidence="3">
    <location>
        <position position="47"/>
    </location>
    <ligand>
        <name>a divalent metal cation</name>
        <dbReference type="ChEBI" id="CHEBI:60240"/>
    </ligand>
</feature>
<comment type="cofactor">
    <cofactor evidence="3">
        <name>Zn(2+)</name>
        <dbReference type="ChEBI" id="CHEBI:29105"/>
    </cofactor>
    <text evidence="3">Binds 1 divalent metal cation per subunit.</text>
</comment>
<keyword evidence="3" id="KW-0479">Metal-binding</keyword>
<dbReference type="Gene3D" id="2.120.10.30">
    <property type="entry name" value="TolB, C-terminal domain"/>
    <property type="match status" value="1"/>
</dbReference>
<dbReference type="InterPro" id="IPR011042">
    <property type="entry name" value="6-blade_b-propeller_TolB-like"/>
</dbReference>
<keyword evidence="6" id="KW-1185">Reference proteome</keyword>
<dbReference type="InterPro" id="IPR051262">
    <property type="entry name" value="SMP-30/CGR1_Lactonase"/>
</dbReference>
<reference evidence="5" key="1">
    <citation type="submission" date="2022-07" db="EMBL/GenBank/DDBJ databases">
        <title>Parvularcula maris sp. nov., an algicidal bacterium isolated from seawater.</title>
        <authorList>
            <person name="Li F."/>
        </authorList>
    </citation>
    <scope>NUCLEOTIDE SEQUENCE</scope>
    <source>
        <strain evidence="5">BGMRC 0090</strain>
    </source>
</reference>
<dbReference type="PANTHER" id="PTHR47572">
    <property type="entry name" value="LIPOPROTEIN-RELATED"/>
    <property type="match status" value="1"/>
</dbReference>
<dbReference type="EMBL" id="JANIBC010000012">
    <property type="protein sequence ID" value="MCQ8186088.1"/>
    <property type="molecule type" value="Genomic_DNA"/>
</dbReference>
<accession>A0A9X2LAR7</accession>
<dbReference type="Pfam" id="PF08450">
    <property type="entry name" value="SGL"/>
    <property type="match status" value="1"/>
</dbReference>
<feature type="binding site" evidence="3">
    <location>
        <position position="146"/>
    </location>
    <ligand>
        <name>substrate</name>
    </ligand>
</feature>
<keyword evidence="1" id="KW-0378">Hydrolase</keyword>
<dbReference type="InterPro" id="IPR005511">
    <property type="entry name" value="SMP-30"/>
</dbReference>
<evidence type="ECO:0000313" key="6">
    <source>
        <dbReference type="Proteomes" id="UP001142610"/>
    </source>
</evidence>
<gene>
    <name evidence="5" type="ORF">NOG11_11885</name>
</gene>
<dbReference type="GO" id="GO:0016787">
    <property type="term" value="F:hydrolase activity"/>
    <property type="evidence" value="ECO:0007669"/>
    <property type="project" value="UniProtKB-KW"/>
</dbReference>
<evidence type="ECO:0000256" key="3">
    <source>
        <dbReference type="PIRSR" id="PIRSR605511-2"/>
    </source>
</evidence>
<dbReference type="InterPro" id="IPR013658">
    <property type="entry name" value="SGL"/>
</dbReference>
<evidence type="ECO:0000259" key="4">
    <source>
        <dbReference type="Pfam" id="PF08450"/>
    </source>
</evidence>
<comment type="caution">
    <text evidence="5">The sequence shown here is derived from an EMBL/GenBank/DDBJ whole genome shotgun (WGS) entry which is preliminary data.</text>
</comment>